<dbReference type="InParanoid" id="A0A165HWR5"/>
<evidence type="ECO:0000256" key="3">
    <source>
        <dbReference type="ARBA" id="ARBA00023027"/>
    </source>
</evidence>
<dbReference type="GO" id="GO:0005737">
    <property type="term" value="C:cytoplasm"/>
    <property type="evidence" value="ECO:0007669"/>
    <property type="project" value="TreeGrafter"/>
</dbReference>
<keyword evidence="6" id="KW-1133">Transmembrane helix</keyword>
<dbReference type="EMBL" id="KV427606">
    <property type="protein sequence ID" value="KZT12290.1"/>
    <property type="molecule type" value="Genomic_DNA"/>
</dbReference>
<organism evidence="8 9">
    <name type="scientific">Laetiporus sulphureus 93-53</name>
    <dbReference type="NCBI Taxonomy" id="1314785"/>
    <lineage>
        <taxon>Eukaryota</taxon>
        <taxon>Fungi</taxon>
        <taxon>Dikarya</taxon>
        <taxon>Basidiomycota</taxon>
        <taxon>Agaricomycotina</taxon>
        <taxon>Agaricomycetes</taxon>
        <taxon>Polyporales</taxon>
        <taxon>Laetiporus</taxon>
    </lineage>
</organism>
<dbReference type="GeneID" id="63823127"/>
<dbReference type="GO" id="GO:0006081">
    <property type="term" value="P:aldehyde metabolic process"/>
    <property type="evidence" value="ECO:0007669"/>
    <property type="project" value="InterPro"/>
</dbReference>
<gene>
    <name evidence="8" type="ORF">LAESUDRAFT_691559</name>
</gene>
<evidence type="ECO:0000313" key="9">
    <source>
        <dbReference type="Proteomes" id="UP000076871"/>
    </source>
</evidence>
<dbReference type="PANTHER" id="PTHR43570">
    <property type="entry name" value="ALDEHYDE DEHYDROGENASE"/>
    <property type="match status" value="1"/>
</dbReference>
<feature type="active site" evidence="5">
    <location>
        <position position="219"/>
    </location>
</feature>
<keyword evidence="2 4" id="KW-0560">Oxidoreductase</keyword>
<keyword evidence="3" id="KW-0520">NAD</keyword>
<feature type="domain" description="Aldehyde dehydrogenase" evidence="7">
    <location>
        <begin position="13"/>
        <end position="436"/>
    </location>
</feature>
<keyword evidence="6" id="KW-0812">Transmembrane</keyword>
<evidence type="ECO:0000256" key="6">
    <source>
        <dbReference type="SAM" id="Phobius"/>
    </source>
</evidence>
<accession>A0A165HWR5</accession>
<dbReference type="OrthoDB" id="440325at2759"/>
<dbReference type="PANTHER" id="PTHR43570:SF16">
    <property type="entry name" value="ALDEHYDE DEHYDROGENASE TYPE III, ISOFORM Q"/>
    <property type="match status" value="1"/>
</dbReference>
<dbReference type="InterPro" id="IPR016163">
    <property type="entry name" value="Ald_DH_C"/>
</dbReference>
<dbReference type="CDD" id="cd07135">
    <property type="entry name" value="ALDH_F14-YMR110C"/>
    <property type="match status" value="1"/>
</dbReference>
<keyword evidence="6" id="KW-0472">Membrane</keyword>
<protein>
    <recommendedName>
        <fullName evidence="4">Aldehyde dehydrogenase</fullName>
    </recommendedName>
</protein>
<dbReference type="InterPro" id="IPR012394">
    <property type="entry name" value="Aldehyde_DH_NAD(P)"/>
</dbReference>
<dbReference type="InterPro" id="IPR016161">
    <property type="entry name" value="Ald_DH/histidinol_DH"/>
</dbReference>
<dbReference type="Pfam" id="PF00171">
    <property type="entry name" value="Aldedh"/>
    <property type="match status" value="1"/>
</dbReference>
<feature type="active site" evidence="5">
    <location>
        <position position="253"/>
    </location>
</feature>
<name>A0A165HWR5_9APHY</name>
<proteinExistence type="inferred from homology"/>
<feature type="transmembrane region" description="Helical" evidence="6">
    <location>
        <begin position="487"/>
        <end position="507"/>
    </location>
</feature>
<evidence type="ECO:0000256" key="1">
    <source>
        <dbReference type="ARBA" id="ARBA00009986"/>
    </source>
</evidence>
<evidence type="ECO:0000256" key="2">
    <source>
        <dbReference type="ARBA" id="ARBA00023002"/>
    </source>
</evidence>
<keyword evidence="9" id="KW-1185">Reference proteome</keyword>
<comment type="similarity">
    <text evidence="1 4">Belongs to the aldehyde dehydrogenase family.</text>
</comment>
<dbReference type="InterPro" id="IPR015590">
    <property type="entry name" value="Aldehyde_DH_dom"/>
</dbReference>
<sequence length="511" mass="56538">MSQTLSYTPVDEIPQIHQDLRKAFISGKTKSIAFRKQQLLNLCYLLEDNYDRFKQAFAADLGRPYEESELLELNGTLLELKETYDKVEEWASPEKAPFNMLWFAMSPITRKEPKGVVLIISPFNYPVYLTLCPLAGAIAAGNTVMLKPSELSEATAALLTELLPKYLDPELYRVVNGAVPETTKILELPFDHILYTGNGRVARIVLAAAAKHLTPVTTELGGKSPCVIDPRCDIKTAAKRIMWGKLVNGGQLCLSPDYVLVPDWFQDKFVEALKDAYHELHPVDPKESGLVCRMVNERHAIRVKNLIDNTKGTIVFGGEVDVATKYAAPALIKNVKGDDSLMSEEIFGPFLPVIPVKDVDEAIEFINERDHPLNIYVFSNDPAFKAKVFDNTQSGTVAANDTILHVMAYGVPFGGVGPSGSGFTTGKYSFEVFTHLRCQMDNPSWIDPALMAARYTPFKPRPLAFLNMLLHPRLPPRNGGRSVAQKLSLGFILALTAALSAYLVHAVKKAA</sequence>
<dbReference type="Gene3D" id="3.40.605.10">
    <property type="entry name" value="Aldehyde Dehydrogenase, Chain A, domain 1"/>
    <property type="match status" value="1"/>
</dbReference>
<dbReference type="SUPFAM" id="SSF53720">
    <property type="entry name" value="ALDH-like"/>
    <property type="match status" value="1"/>
</dbReference>
<evidence type="ECO:0000256" key="4">
    <source>
        <dbReference type="PIRNR" id="PIRNR036492"/>
    </source>
</evidence>
<dbReference type="PIRSF" id="PIRSF036492">
    <property type="entry name" value="ALDH"/>
    <property type="match status" value="1"/>
</dbReference>
<dbReference type="FunFam" id="3.40.309.10:FF:000003">
    <property type="entry name" value="Aldehyde dehydrogenase"/>
    <property type="match status" value="1"/>
</dbReference>
<reference evidence="8 9" key="1">
    <citation type="journal article" date="2016" name="Mol. Biol. Evol.">
        <title>Comparative Genomics of Early-Diverging Mushroom-Forming Fungi Provides Insights into the Origins of Lignocellulose Decay Capabilities.</title>
        <authorList>
            <person name="Nagy L.G."/>
            <person name="Riley R."/>
            <person name="Tritt A."/>
            <person name="Adam C."/>
            <person name="Daum C."/>
            <person name="Floudas D."/>
            <person name="Sun H."/>
            <person name="Yadav J.S."/>
            <person name="Pangilinan J."/>
            <person name="Larsson K.H."/>
            <person name="Matsuura K."/>
            <person name="Barry K."/>
            <person name="Labutti K."/>
            <person name="Kuo R."/>
            <person name="Ohm R.A."/>
            <person name="Bhattacharya S.S."/>
            <person name="Shirouzu T."/>
            <person name="Yoshinaga Y."/>
            <person name="Martin F.M."/>
            <person name="Grigoriev I.V."/>
            <person name="Hibbett D.S."/>
        </authorList>
    </citation>
    <scope>NUCLEOTIDE SEQUENCE [LARGE SCALE GENOMIC DNA]</scope>
    <source>
        <strain evidence="8 9">93-53</strain>
    </source>
</reference>
<dbReference type="AlphaFoldDB" id="A0A165HWR5"/>
<dbReference type="GO" id="GO:0004029">
    <property type="term" value="F:aldehyde dehydrogenase (NAD+) activity"/>
    <property type="evidence" value="ECO:0007669"/>
    <property type="project" value="TreeGrafter"/>
</dbReference>
<dbReference type="FunFam" id="3.40.605.10:FF:000004">
    <property type="entry name" value="Aldehyde dehydrogenase"/>
    <property type="match status" value="1"/>
</dbReference>
<dbReference type="Proteomes" id="UP000076871">
    <property type="component" value="Unassembled WGS sequence"/>
</dbReference>
<evidence type="ECO:0000313" key="8">
    <source>
        <dbReference type="EMBL" id="KZT12290.1"/>
    </source>
</evidence>
<evidence type="ECO:0000256" key="5">
    <source>
        <dbReference type="PIRSR" id="PIRSR036492-1"/>
    </source>
</evidence>
<evidence type="ECO:0000259" key="7">
    <source>
        <dbReference type="Pfam" id="PF00171"/>
    </source>
</evidence>
<dbReference type="RefSeq" id="XP_040769938.1">
    <property type="nucleotide sequence ID" value="XM_040906098.1"/>
</dbReference>
<dbReference type="STRING" id="1314785.A0A165HWR5"/>
<dbReference type="Gene3D" id="3.40.309.10">
    <property type="entry name" value="Aldehyde Dehydrogenase, Chain A, domain 2"/>
    <property type="match status" value="1"/>
</dbReference>
<dbReference type="InterPro" id="IPR016162">
    <property type="entry name" value="Ald_DH_N"/>
</dbReference>